<keyword evidence="3 5" id="KW-1133">Transmembrane helix</keyword>
<dbReference type="Pfam" id="PF01226">
    <property type="entry name" value="Form_Nir_trans"/>
    <property type="match status" value="1"/>
</dbReference>
<dbReference type="InterPro" id="IPR000292">
    <property type="entry name" value="For/NO2_transpt"/>
</dbReference>
<evidence type="ECO:0000256" key="3">
    <source>
        <dbReference type="ARBA" id="ARBA00022989"/>
    </source>
</evidence>
<protein>
    <submittedName>
        <fullName evidence="6">Formate-nitrite transporter</fullName>
    </submittedName>
</protein>
<keyword evidence="4 5" id="KW-0472">Membrane</keyword>
<organism evidence="6 7">
    <name type="scientific">Eikenella corrodens</name>
    <dbReference type="NCBI Taxonomy" id="539"/>
    <lineage>
        <taxon>Bacteria</taxon>
        <taxon>Pseudomonadati</taxon>
        <taxon>Pseudomonadota</taxon>
        <taxon>Betaproteobacteria</taxon>
        <taxon>Neisseriales</taxon>
        <taxon>Neisseriaceae</taxon>
        <taxon>Eikenella</taxon>
    </lineage>
</organism>
<gene>
    <name evidence="6" type="ORF">A7P85_08790</name>
</gene>
<comment type="caution">
    <text evidence="6">The sequence shown here is derived from an EMBL/GenBank/DDBJ whole genome shotgun (WGS) entry which is preliminary data.</text>
</comment>
<evidence type="ECO:0000256" key="2">
    <source>
        <dbReference type="ARBA" id="ARBA00022692"/>
    </source>
</evidence>
<proteinExistence type="predicted"/>
<feature type="transmembrane region" description="Helical" evidence="5">
    <location>
        <begin position="235"/>
        <end position="256"/>
    </location>
</feature>
<dbReference type="PANTHER" id="PTHR30520:SF8">
    <property type="entry name" value="NITRITE TRANSPORTER NIRC"/>
    <property type="match status" value="1"/>
</dbReference>
<feature type="transmembrane region" description="Helical" evidence="5">
    <location>
        <begin position="155"/>
        <end position="178"/>
    </location>
</feature>
<feature type="transmembrane region" description="Helical" evidence="5">
    <location>
        <begin position="185"/>
        <end position="215"/>
    </location>
</feature>
<dbReference type="Proteomes" id="UP000078003">
    <property type="component" value="Unassembled WGS sequence"/>
</dbReference>
<sequence>MAQSVFVEKIEQACHKKEWLFERSKSKYALRSLIAGMLLTLTPATGVIAADVLNTVHPSLGRFAFPFFFSWGLVYILFLNAELTTSNMMYLTAGTFLKKIKWEKALIILLYCTAFNLIGSIFTAWLFNQTSAFAHISADGYLANMVGHKLERPNGLVLAEGIFANLFVNVAVVAYLLLKEQAAKIAAVFAAVYMFVFLANEHVAANFASFALVGFNQIADSVSHFEALNILRHCSVAFVANWIGGGLLIGVPYAFLNKDEGGYVD</sequence>
<evidence type="ECO:0000313" key="7">
    <source>
        <dbReference type="Proteomes" id="UP000078003"/>
    </source>
</evidence>
<keyword evidence="2 5" id="KW-0812">Transmembrane</keyword>
<feature type="transmembrane region" description="Helical" evidence="5">
    <location>
        <begin position="105"/>
        <end position="127"/>
    </location>
</feature>
<evidence type="ECO:0000313" key="6">
    <source>
        <dbReference type="EMBL" id="OAM15268.1"/>
    </source>
</evidence>
<evidence type="ECO:0000256" key="4">
    <source>
        <dbReference type="ARBA" id="ARBA00023136"/>
    </source>
</evidence>
<evidence type="ECO:0000256" key="1">
    <source>
        <dbReference type="ARBA" id="ARBA00004141"/>
    </source>
</evidence>
<comment type="subcellular location">
    <subcellularLocation>
        <location evidence="1">Membrane</location>
        <topology evidence="1">Multi-pass membrane protein</topology>
    </subcellularLocation>
</comment>
<dbReference type="GO" id="GO:0015499">
    <property type="term" value="F:formate transmembrane transporter activity"/>
    <property type="evidence" value="ECO:0007669"/>
    <property type="project" value="TreeGrafter"/>
</dbReference>
<feature type="transmembrane region" description="Helical" evidence="5">
    <location>
        <begin position="65"/>
        <end position="84"/>
    </location>
</feature>
<dbReference type="GO" id="GO:0005886">
    <property type="term" value="C:plasma membrane"/>
    <property type="evidence" value="ECO:0007669"/>
    <property type="project" value="TreeGrafter"/>
</dbReference>
<dbReference type="EMBL" id="LXSF01000012">
    <property type="protein sequence ID" value="OAM15268.1"/>
    <property type="molecule type" value="Genomic_DNA"/>
</dbReference>
<dbReference type="PANTHER" id="PTHR30520">
    <property type="entry name" value="FORMATE TRANSPORTER-RELATED"/>
    <property type="match status" value="1"/>
</dbReference>
<dbReference type="Gene3D" id="1.20.1080.10">
    <property type="entry name" value="Glycerol uptake facilitator protein"/>
    <property type="match status" value="1"/>
</dbReference>
<name>A0A1A9RBB0_EIKCO</name>
<feature type="transmembrane region" description="Helical" evidence="5">
    <location>
        <begin position="33"/>
        <end position="53"/>
    </location>
</feature>
<accession>A0A1A9RBB0</accession>
<reference evidence="7" key="1">
    <citation type="submission" date="2016-05" db="EMBL/GenBank/DDBJ databases">
        <title>Draft genome of Corynebacterium afermentans subsp. afermentans LCDC 88199T.</title>
        <authorList>
            <person name="Bernier A.-M."/>
            <person name="Bernard K."/>
        </authorList>
    </citation>
    <scope>NUCLEOTIDE SEQUENCE [LARGE SCALE GENOMIC DNA]</scope>
    <source>
        <strain evidence="7">NML01-0328</strain>
    </source>
</reference>
<evidence type="ECO:0000256" key="5">
    <source>
        <dbReference type="SAM" id="Phobius"/>
    </source>
</evidence>
<dbReference type="InterPro" id="IPR023271">
    <property type="entry name" value="Aquaporin-like"/>
</dbReference>
<dbReference type="RefSeq" id="WP_064104690.1">
    <property type="nucleotide sequence ID" value="NZ_LXSF01000012.1"/>
</dbReference>
<dbReference type="AlphaFoldDB" id="A0A1A9RBB0"/>